<sequence length="195" mass="21716">MVLLSHCRAATMLSPDNGWRTPHPGAYELSNECSMFESLCLFFRNGQDLDFARDSALVHGYKTGEEYLILMERYKDETSVFVLLSPFSSRSFLVAHESKFECLYSVHRASIGSLASGRKVSQWLDTSVSRQAEAAGNSNGNGNYACNGGTSIRHCYSWPKDDKGNMPYYDASLPEYCNNICPSGCRLLWGHPLAS</sequence>
<reference evidence="1 2" key="1">
    <citation type="journal article" date="2019" name="Appl. Microbiol. Biotechnol.">
        <title>Genome sequence of Isaria javanica and comparative genome analysis insights into family S53 peptidase evolution in fungal entomopathogens.</title>
        <authorList>
            <person name="Lin R."/>
            <person name="Zhang X."/>
            <person name="Xin B."/>
            <person name="Zou M."/>
            <person name="Gao Y."/>
            <person name="Qin F."/>
            <person name="Hu Q."/>
            <person name="Xie B."/>
            <person name="Cheng X."/>
        </authorList>
    </citation>
    <scope>NUCLEOTIDE SEQUENCE [LARGE SCALE GENOMIC DNA]</scope>
    <source>
        <strain evidence="1 2">IJ1G</strain>
    </source>
</reference>
<accession>A0A545UUY1</accession>
<name>A0A545UUY1_9HYPO</name>
<evidence type="ECO:0000313" key="1">
    <source>
        <dbReference type="EMBL" id="TQV93279.1"/>
    </source>
</evidence>
<dbReference type="EMBL" id="SPUK01000012">
    <property type="protein sequence ID" value="TQV93279.1"/>
    <property type="molecule type" value="Genomic_DNA"/>
</dbReference>
<protein>
    <submittedName>
        <fullName evidence="1">Uncharacterized protein</fullName>
    </submittedName>
</protein>
<dbReference type="AlphaFoldDB" id="A0A545UUY1"/>
<evidence type="ECO:0000313" key="2">
    <source>
        <dbReference type="Proteomes" id="UP000315783"/>
    </source>
</evidence>
<keyword evidence="2" id="KW-1185">Reference proteome</keyword>
<dbReference type="Proteomes" id="UP000315783">
    <property type="component" value="Unassembled WGS sequence"/>
</dbReference>
<organism evidence="1 2">
    <name type="scientific">Cordyceps javanica</name>
    <dbReference type="NCBI Taxonomy" id="43265"/>
    <lineage>
        <taxon>Eukaryota</taxon>
        <taxon>Fungi</taxon>
        <taxon>Dikarya</taxon>
        <taxon>Ascomycota</taxon>
        <taxon>Pezizomycotina</taxon>
        <taxon>Sordariomycetes</taxon>
        <taxon>Hypocreomycetidae</taxon>
        <taxon>Hypocreales</taxon>
        <taxon>Cordycipitaceae</taxon>
        <taxon>Cordyceps</taxon>
    </lineage>
</organism>
<proteinExistence type="predicted"/>
<gene>
    <name evidence="1" type="ORF">IF1G_07857</name>
</gene>
<comment type="caution">
    <text evidence="1">The sequence shown here is derived from an EMBL/GenBank/DDBJ whole genome shotgun (WGS) entry which is preliminary data.</text>
</comment>